<feature type="binding site" evidence="7">
    <location>
        <position position="117"/>
    </location>
    <ligand>
        <name>Zn(2+)</name>
        <dbReference type="ChEBI" id="CHEBI:29105"/>
        <note>ligand shared between dimeric partners</note>
    </ligand>
</feature>
<dbReference type="GO" id="GO:0004635">
    <property type="term" value="F:phosphoribosyl-AMP cyclohydrolase activity"/>
    <property type="evidence" value="ECO:0007669"/>
    <property type="project" value="UniProtKB-EC"/>
</dbReference>
<keyword evidence="7" id="KW-0460">Magnesium</keyword>
<dbReference type="Proteomes" id="UP000615326">
    <property type="component" value="Unassembled WGS sequence"/>
</dbReference>
<keyword evidence="4 7" id="KW-0028">Amino-acid biosynthesis</keyword>
<proteinExistence type="inferred from homology"/>
<comment type="similarity">
    <text evidence="7">Belongs to the PRA-CH family.</text>
</comment>
<evidence type="ECO:0000256" key="1">
    <source>
        <dbReference type="ARBA" id="ARBA00000024"/>
    </source>
</evidence>
<feature type="binding site" evidence="7">
    <location>
        <position position="97"/>
    </location>
    <ligand>
        <name>Mg(2+)</name>
        <dbReference type="ChEBI" id="CHEBI:18420"/>
    </ligand>
</feature>
<feature type="domain" description="Phosphoribosyl-AMP cyclohydrolase" evidence="8">
    <location>
        <begin position="46"/>
        <end position="119"/>
    </location>
</feature>
<dbReference type="PANTHER" id="PTHR42945">
    <property type="entry name" value="HISTIDINE BIOSYNTHESIS BIFUNCTIONAL PROTEIN"/>
    <property type="match status" value="1"/>
</dbReference>
<keyword evidence="7" id="KW-0862">Zinc</keyword>
<dbReference type="EMBL" id="WOSW01000020">
    <property type="protein sequence ID" value="NHO33043.1"/>
    <property type="molecule type" value="Genomic_DNA"/>
</dbReference>
<evidence type="ECO:0000259" key="8">
    <source>
        <dbReference type="Pfam" id="PF01502"/>
    </source>
</evidence>
<comment type="subcellular location">
    <subcellularLocation>
        <location evidence="7">Cytoplasm</location>
    </subcellularLocation>
</comment>
<keyword evidence="10" id="KW-1185">Reference proteome</keyword>
<evidence type="ECO:0000313" key="10">
    <source>
        <dbReference type="Proteomes" id="UP000615326"/>
    </source>
</evidence>
<feature type="binding site" evidence="7">
    <location>
        <position position="93"/>
    </location>
    <ligand>
        <name>Mg(2+)</name>
        <dbReference type="ChEBI" id="CHEBI:18420"/>
    </ligand>
</feature>
<evidence type="ECO:0000256" key="5">
    <source>
        <dbReference type="ARBA" id="ARBA00022801"/>
    </source>
</evidence>
<organism evidence="9 10">
    <name type="scientific">Acetobacter fallax</name>
    <dbReference type="NCBI Taxonomy" id="1737473"/>
    <lineage>
        <taxon>Bacteria</taxon>
        <taxon>Pseudomonadati</taxon>
        <taxon>Pseudomonadota</taxon>
        <taxon>Alphaproteobacteria</taxon>
        <taxon>Acetobacterales</taxon>
        <taxon>Acetobacteraceae</taxon>
        <taxon>Acetobacter</taxon>
    </lineage>
</organism>
<feature type="binding site" evidence="7">
    <location>
        <position position="110"/>
    </location>
    <ligand>
        <name>Zn(2+)</name>
        <dbReference type="ChEBI" id="CHEBI:29105"/>
        <note>ligand shared between dimeric partners</note>
    </ligand>
</feature>
<evidence type="ECO:0000256" key="3">
    <source>
        <dbReference type="ARBA" id="ARBA00022490"/>
    </source>
</evidence>
<dbReference type="NCBIfam" id="NF000768">
    <property type="entry name" value="PRK00051.1"/>
    <property type="match status" value="1"/>
</dbReference>
<evidence type="ECO:0000256" key="6">
    <source>
        <dbReference type="ARBA" id="ARBA00023102"/>
    </source>
</evidence>
<dbReference type="InterPro" id="IPR026660">
    <property type="entry name" value="PRA-CH"/>
</dbReference>
<comment type="cofactor">
    <cofactor evidence="7">
        <name>Mg(2+)</name>
        <dbReference type="ChEBI" id="CHEBI:18420"/>
    </cofactor>
    <text evidence="7">Binds 1 Mg(2+) ion per subunit.</text>
</comment>
<evidence type="ECO:0000256" key="2">
    <source>
        <dbReference type="ARBA" id="ARBA00005169"/>
    </source>
</evidence>
<evidence type="ECO:0000313" key="9">
    <source>
        <dbReference type="EMBL" id="NHO33043.1"/>
    </source>
</evidence>
<accession>A0ABX0KDQ8</accession>
<feature type="binding site" evidence="7">
    <location>
        <position position="95"/>
    </location>
    <ligand>
        <name>Mg(2+)</name>
        <dbReference type="ChEBI" id="CHEBI:18420"/>
    </ligand>
</feature>
<dbReference type="Pfam" id="PF01502">
    <property type="entry name" value="PRA-CH"/>
    <property type="match status" value="1"/>
</dbReference>
<comment type="subunit">
    <text evidence="7">Homodimer.</text>
</comment>
<dbReference type="InterPro" id="IPR038019">
    <property type="entry name" value="PRib_AMP_CycHydrolase_sf"/>
</dbReference>
<keyword evidence="7" id="KW-0479">Metal-binding</keyword>
<keyword evidence="6 7" id="KW-0368">Histidine biosynthesis</keyword>
<dbReference type="HAMAP" id="MF_01021">
    <property type="entry name" value="HisI"/>
    <property type="match status" value="1"/>
</dbReference>
<evidence type="ECO:0000256" key="4">
    <source>
        <dbReference type="ARBA" id="ARBA00022605"/>
    </source>
</evidence>
<comment type="caution">
    <text evidence="9">The sequence shown here is derived from an EMBL/GenBank/DDBJ whole genome shotgun (WGS) entry which is preliminary data.</text>
</comment>
<comment type="cofactor">
    <cofactor evidence="7">
        <name>Zn(2+)</name>
        <dbReference type="ChEBI" id="CHEBI:29105"/>
    </cofactor>
    <text evidence="7">Binds 1 zinc ion per subunit.</text>
</comment>
<keyword evidence="3 7" id="KW-0963">Cytoplasm</keyword>
<feature type="binding site" evidence="7">
    <location>
        <position position="94"/>
    </location>
    <ligand>
        <name>Zn(2+)</name>
        <dbReference type="ChEBI" id="CHEBI:29105"/>
        <note>ligand shared between dimeric partners</note>
    </ligand>
</feature>
<comment type="function">
    <text evidence="7">Catalyzes the hydrolysis of the adenine ring of phosphoribosyl-AMP.</text>
</comment>
<comment type="catalytic activity">
    <reaction evidence="1 7">
        <text>1-(5-phospho-beta-D-ribosyl)-5'-AMP + H2O = 1-(5-phospho-beta-D-ribosyl)-5-[(5-phospho-beta-D-ribosylamino)methylideneamino]imidazole-4-carboxamide</text>
        <dbReference type="Rhea" id="RHEA:20049"/>
        <dbReference type="ChEBI" id="CHEBI:15377"/>
        <dbReference type="ChEBI" id="CHEBI:58435"/>
        <dbReference type="ChEBI" id="CHEBI:59457"/>
        <dbReference type="EC" id="3.5.4.19"/>
    </reaction>
</comment>
<dbReference type="EC" id="3.5.4.19" evidence="7"/>
<dbReference type="Gene3D" id="3.10.20.810">
    <property type="entry name" value="Phosphoribosyl-AMP cyclohydrolase"/>
    <property type="match status" value="1"/>
</dbReference>
<evidence type="ECO:0000256" key="7">
    <source>
        <dbReference type="HAMAP-Rule" id="MF_01021"/>
    </source>
</evidence>
<sequence length="143" mass="16024">MSAIREEQSIRPASDAVERELERVAFDGSGLVCGIAQQHDSGEVLMVAWLNREALRETLLTGRVCYYSRSRKSLWRKGETSGQVQHLIEARLDCDGDAILLLVDQTGVACHTGRRSCFYRRFAREGLETISDPVITPEALYGH</sequence>
<keyword evidence="5 7" id="KW-0378">Hydrolase</keyword>
<gene>
    <name evidence="7 9" type="primary">hisI</name>
    <name evidence="9" type="ORF">GOB84_10835</name>
</gene>
<protein>
    <recommendedName>
        <fullName evidence="7">Phosphoribosyl-AMP cyclohydrolase</fullName>
        <shortName evidence="7">PRA-CH</shortName>
        <ecNumber evidence="7">3.5.4.19</ecNumber>
    </recommendedName>
</protein>
<dbReference type="PANTHER" id="PTHR42945:SF1">
    <property type="entry name" value="HISTIDINE BIOSYNTHESIS BIFUNCTIONAL PROTEIN HIS7"/>
    <property type="match status" value="1"/>
</dbReference>
<reference evidence="9 10" key="1">
    <citation type="journal article" date="2020" name="Int. J. Syst. Evol. Microbiol.">
        <title>Novel acetic acid bacteria from cider fermentations: Acetobacter conturbans sp. nov. and Acetobacter fallax sp. nov.</title>
        <authorList>
            <person name="Sombolestani A.S."/>
            <person name="Cleenwerck I."/>
            <person name="Cnockaert M."/>
            <person name="Borremans W."/>
            <person name="Wieme A.D."/>
            <person name="De Vuyst L."/>
            <person name="Vandamme P."/>
        </authorList>
    </citation>
    <scope>NUCLEOTIDE SEQUENCE [LARGE SCALE GENOMIC DNA]</scope>
    <source>
        <strain evidence="9 10">LMG 1637</strain>
    </source>
</reference>
<dbReference type="SUPFAM" id="SSF141734">
    <property type="entry name" value="HisI-like"/>
    <property type="match status" value="1"/>
</dbReference>
<comment type="pathway">
    <text evidence="2 7">Amino-acid biosynthesis; L-histidine biosynthesis; L-histidine from 5-phospho-alpha-D-ribose 1-diphosphate: step 3/9.</text>
</comment>
<dbReference type="InterPro" id="IPR002496">
    <property type="entry name" value="PRib_AMP_CycHydrolase_dom"/>
</dbReference>
<name>A0ABX0KDQ8_9PROT</name>